<dbReference type="InterPro" id="IPR013551">
    <property type="entry name" value="YicC-like_C"/>
</dbReference>
<dbReference type="AlphaFoldDB" id="A0A2P7AWM7"/>
<dbReference type="Pfam" id="PF08340">
    <property type="entry name" value="YicC-like_C"/>
    <property type="match status" value="1"/>
</dbReference>
<evidence type="ECO:0000256" key="2">
    <source>
        <dbReference type="ARBA" id="ARBA00022722"/>
    </source>
</evidence>
<dbReference type="EMBL" id="PGGN01000002">
    <property type="protein sequence ID" value="PSH58601.1"/>
    <property type="molecule type" value="Genomic_DNA"/>
</dbReference>
<dbReference type="GO" id="GO:0016787">
    <property type="term" value="F:hydrolase activity"/>
    <property type="evidence" value="ECO:0007669"/>
    <property type="project" value="UniProtKB-KW"/>
</dbReference>
<accession>A0A2P7AWM7</accession>
<comment type="caution">
    <text evidence="8">The sequence shown here is derived from an EMBL/GenBank/DDBJ whole genome shotgun (WGS) entry which is preliminary data.</text>
</comment>
<protein>
    <submittedName>
        <fullName evidence="8">YicC family protein</fullName>
    </submittedName>
</protein>
<feature type="domain" description="Endoribonuclease YicC-like N-terminal" evidence="6">
    <location>
        <begin position="3"/>
        <end position="159"/>
    </location>
</feature>
<evidence type="ECO:0000259" key="6">
    <source>
        <dbReference type="Pfam" id="PF03755"/>
    </source>
</evidence>
<comment type="similarity">
    <text evidence="5">Belongs to the YicC/YloC family.</text>
</comment>
<dbReference type="GO" id="GO:0004521">
    <property type="term" value="F:RNA endonuclease activity"/>
    <property type="evidence" value="ECO:0007669"/>
    <property type="project" value="InterPro"/>
</dbReference>
<comment type="cofactor">
    <cofactor evidence="1">
        <name>a divalent metal cation</name>
        <dbReference type="ChEBI" id="CHEBI:60240"/>
    </cofactor>
</comment>
<dbReference type="RefSeq" id="WP_106717047.1">
    <property type="nucleotide sequence ID" value="NZ_JACHXT010000001.1"/>
</dbReference>
<sequence>MSLQSMTGFARHLRNSDGAQVSWEVKSVNGKGLDVRFRLPPGLELIEPKARALFCQHFKRGNFQAALTVDRGAGIAKGIVNEPLLKELAAVAARLREDYGLAASTPEGLMSLRGVLEAPQEVALAPEDQQKLEEAVLAVLDETLTQLAANRKAEGRALGEIVTVQLAAIEMLVEQARLDPSRTLDAVRERLAAQVSLLIDAAPTLDESRLHMEAAFLATKADVQEELDRLEIHVAAARDLLREGNGIGRKLDFLTQEFNREANTLCSKANAPSITSIGLDLKAVVDQLREQIQNLE</sequence>
<evidence type="ECO:0000256" key="5">
    <source>
        <dbReference type="ARBA" id="ARBA00035648"/>
    </source>
</evidence>
<dbReference type="OrthoDB" id="9771229at2"/>
<evidence type="ECO:0000259" key="7">
    <source>
        <dbReference type="Pfam" id="PF08340"/>
    </source>
</evidence>
<dbReference type="NCBIfam" id="TIGR00255">
    <property type="entry name" value="YicC/YloC family endoribonuclease"/>
    <property type="match status" value="1"/>
</dbReference>
<evidence type="ECO:0000256" key="1">
    <source>
        <dbReference type="ARBA" id="ARBA00001968"/>
    </source>
</evidence>
<dbReference type="Proteomes" id="UP000241158">
    <property type="component" value="Unassembled WGS sequence"/>
</dbReference>
<dbReference type="PANTHER" id="PTHR30636:SF3">
    <property type="entry name" value="UPF0701 PROTEIN YICC"/>
    <property type="match status" value="1"/>
</dbReference>
<proteinExistence type="inferred from homology"/>
<dbReference type="InterPro" id="IPR005229">
    <property type="entry name" value="YicC/YloC-like"/>
</dbReference>
<name>A0A2P7AWM7_9HYPH</name>
<feature type="domain" description="Endoribonuclease YicC-like C-terminal" evidence="7">
    <location>
        <begin position="182"/>
        <end position="296"/>
    </location>
</feature>
<dbReference type="Pfam" id="PF03755">
    <property type="entry name" value="YicC-like_N"/>
    <property type="match status" value="1"/>
</dbReference>
<evidence type="ECO:0000313" key="9">
    <source>
        <dbReference type="Proteomes" id="UP000241158"/>
    </source>
</evidence>
<dbReference type="PANTHER" id="PTHR30636">
    <property type="entry name" value="UPF0701 PROTEIN YICC"/>
    <property type="match status" value="1"/>
</dbReference>
<organism evidence="8 9">
    <name type="scientific">Phyllobacterium endophyticum</name>
    <dbReference type="NCBI Taxonomy" id="1149773"/>
    <lineage>
        <taxon>Bacteria</taxon>
        <taxon>Pseudomonadati</taxon>
        <taxon>Pseudomonadota</taxon>
        <taxon>Alphaproteobacteria</taxon>
        <taxon>Hyphomicrobiales</taxon>
        <taxon>Phyllobacteriaceae</taxon>
        <taxon>Phyllobacterium</taxon>
    </lineage>
</organism>
<keyword evidence="3" id="KW-0255">Endonuclease</keyword>
<dbReference type="InterPro" id="IPR013527">
    <property type="entry name" value="YicC-like_N"/>
</dbReference>
<evidence type="ECO:0000313" key="8">
    <source>
        <dbReference type="EMBL" id="PSH58601.1"/>
    </source>
</evidence>
<evidence type="ECO:0000256" key="3">
    <source>
        <dbReference type="ARBA" id="ARBA00022759"/>
    </source>
</evidence>
<reference evidence="9" key="1">
    <citation type="submission" date="2017-11" db="EMBL/GenBank/DDBJ databases">
        <authorList>
            <person name="Kuznetsova I."/>
            <person name="Sazanova A."/>
            <person name="Chirak E."/>
            <person name="Safronova V."/>
            <person name="Willems A."/>
        </authorList>
    </citation>
    <scope>NUCLEOTIDE SEQUENCE [LARGE SCALE GENOMIC DNA]</scope>
    <source>
        <strain evidence="9">PEPV15</strain>
    </source>
</reference>
<gene>
    <name evidence="8" type="ORF">CU100_13585</name>
</gene>
<evidence type="ECO:0000256" key="4">
    <source>
        <dbReference type="ARBA" id="ARBA00022801"/>
    </source>
</evidence>
<keyword evidence="9" id="KW-1185">Reference proteome</keyword>
<keyword evidence="2" id="KW-0540">Nuclease</keyword>
<keyword evidence="4" id="KW-0378">Hydrolase</keyword>